<evidence type="ECO:0000313" key="6">
    <source>
        <dbReference type="EMBL" id="KZW00191.1"/>
    </source>
</evidence>
<accession>A0A165N4E1</accession>
<proteinExistence type="inferred from homology"/>
<name>A0A165N4E1_EXIGL</name>
<dbReference type="PROSITE" id="PS51792">
    <property type="entry name" value="YIPPEE"/>
    <property type="match status" value="1"/>
</dbReference>
<dbReference type="AlphaFoldDB" id="A0A165N4E1"/>
<dbReference type="InterPro" id="IPR039058">
    <property type="entry name" value="Yippee_fam"/>
</dbReference>
<evidence type="ECO:0000256" key="3">
    <source>
        <dbReference type="ARBA" id="ARBA00022833"/>
    </source>
</evidence>
<dbReference type="Proteomes" id="UP000077266">
    <property type="component" value="Unassembled WGS sequence"/>
</dbReference>
<evidence type="ECO:0000256" key="1">
    <source>
        <dbReference type="ARBA" id="ARBA00005613"/>
    </source>
</evidence>
<dbReference type="STRING" id="1314781.A0A165N4E1"/>
<evidence type="ECO:0000259" key="5">
    <source>
        <dbReference type="PROSITE" id="PS51792"/>
    </source>
</evidence>
<dbReference type="InterPro" id="IPR004910">
    <property type="entry name" value="Yippee/Mis18/Cereblon"/>
</dbReference>
<comment type="similarity">
    <text evidence="1 4">Belongs to the yippee family.</text>
</comment>
<keyword evidence="3" id="KW-0862">Zinc</keyword>
<feature type="domain" description="Yippee" evidence="5">
    <location>
        <begin position="24"/>
        <end position="123"/>
    </location>
</feature>
<dbReference type="GO" id="GO:0046872">
    <property type="term" value="F:metal ion binding"/>
    <property type="evidence" value="ECO:0007669"/>
    <property type="project" value="UniProtKB-KW"/>
</dbReference>
<dbReference type="OrthoDB" id="6407410at2759"/>
<evidence type="ECO:0000313" key="7">
    <source>
        <dbReference type="Proteomes" id="UP000077266"/>
    </source>
</evidence>
<evidence type="ECO:0000256" key="2">
    <source>
        <dbReference type="ARBA" id="ARBA00022723"/>
    </source>
</evidence>
<dbReference type="Pfam" id="PF03226">
    <property type="entry name" value="Yippee-Mis18"/>
    <property type="match status" value="1"/>
</dbReference>
<dbReference type="EMBL" id="KV425902">
    <property type="protein sequence ID" value="KZW00191.1"/>
    <property type="molecule type" value="Genomic_DNA"/>
</dbReference>
<keyword evidence="7" id="KW-1185">Reference proteome</keyword>
<keyword evidence="2" id="KW-0479">Metal-binding</keyword>
<sequence length="126" mass="13956">MAASSSNNSAPVKHEVISTFDGRAVFTCSTCTAVLALQDEVISKSFSGREGRGYLVHSAVNVSLGKHEDRPLLTGVHTVCDVFCTGCDERVGWYYVKASDEGQKYKEGEWKYLLEKERLTKENGWS</sequence>
<organism evidence="6 7">
    <name type="scientific">Exidia glandulosa HHB12029</name>
    <dbReference type="NCBI Taxonomy" id="1314781"/>
    <lineage>
        <taxon>Eukaryota</taxon>
        <taxon>Fungi</taxon>
        <taxon>Dikarya</taxon>
        <taxon>Basidiomycota</taxon>
        <taxon>Agaricomycotina</taxon>
        <taxon>Agaricomycetes</taxon>
        <taxon>Auriculariales</taxon>
        <taxon>Exidiaceae</taxon>
        <taxon>Exidia</taxon>
    </lineage>
</organism>
<dbReference type="InParanoid" id="A0A165N4E1"/>
<gene>
    <name evidence="6" type="ORF">EXIGLDRAFT_604690</name>
</gene>
<dbReference type="InterPro" id="IPR034751">
    <property type="entry name" value="Yippee"/>
</dbReference>
<reference evidence="6 7" key="1">
    <citation type="journal article" date="2016" name="Mol. Biol. Evol.">
        <title>Comparative Genomics of Early-Diverging Mushroom-Forming Fungi Provides Insights into the Origins of Lignocellulose Decay Capabilities.</title>
        <authorList>
            <person name="Nagy L.G."/>
            <person name="Riley R."/>
            <person name="Tritt A."/>
            <person name="Adam C."/>
            <person name="Daum C."/>
            <person name="Floudas D."/>
            <person name="Sun H."/>
            <person name="Yadav J.S."/>
            <person name="Pangilinan J."/>
            <person name="Larsson K.H."/>
            <person name="Matsuura K."/>
            <person name="Barry K."/>
            <person name="Labutti K."/>
            <person name="Kuo R."/>
            <person name="Ohm R.A."/>
            <person name="Bhattacharya S.S."/>
            <person name="Shirouzu T."/>
            <person name="Yoshinaga Y."/>
            <person name="Martin F.M."/>
            <person name="Grigoriev I.V."/>
            <person name="Hibbett D.S."/>
        </authorList>
    </citation>
    <scope>NUCLEOTIDE SEQUENCE [LARGE SCALE GENOMIC DNA]</scope>
    <source>
        <strain evidence="6 7">HHB12029</strain>
    </source>
</reference>
<dbReference type="PANTHER" id="PTHR13848">
    <property type="entry name" value="PROTEIN YIPPEE-LIKE CG15309-RELATED"/>
    <property type="match status" value="1"/>
</dbReference>
<evidence type="ECO:0000256" key="4">
    <source>
        <dbReference type="RuleBase" id="RU110713"/>
    </source>
</evidence>
<protein>
    <recommendedName>
        <fullName evidence="4">Protein yippee-like</fullName>
    </recommendedName>
</protein>